<dbReference type="EMBL" id="CACVAY010000122">
    <property type="protein sequence ID" value="CAA6824817.1"/>
    <property type="molecule type" value="Genomic_DNA"/>
</dbReference>
<evidence type="ECO:0000256" key="2">
    <source>
        <dbReference type="ARBA" id="ARBA00022801"/>
    </source>
</evidence>
<dbReference type="Gene3D" id="3.30.420.10">
    <property type="entry name" value="Ribonuclease H-like superfamily/Ribonuclease H"/>
    <property type="match status" value="1"/>
</dbReference>
<reference evidence="5" key="1">
    <citation type="submission" date="2020-01" db="EMBL/GenBank/DDBJ databases">
        <authorList>
            <person name="Meier V. D."/>
            <person name="Meier V D."/>
        </authorList>
    </citation>
    <scope>NUCLEOTIDE SEQUENCE</scope>
    <source>
        <strain evidence="5">HLG_WM_MAG_07</strain>
    </source>
</reference>
<dbReference type="InterPro" id="IPR012337">
    <property type="entry name" value="RNaseH-like_sf"/>
</dbReference>
<dbReference type="PANTHER" id="PTHR30231:SF4">
    <property type="entry name" value="PROTEIN NEN2"/>
    <property type="match status" value="1"/>
</dbReference>
<dbReference type="Pfam" id="PF00929">
    <property type="entry name" value="RNase_T"/>
    <property type="match status" value="1"/>
</dbReference>
<gene>
    <name evidence="5" type="ORF">HELGO_WM23123</name>
</gene>
<dbReference type="GO" id="GO:0003676">
    <property type="term" value="F:nucleic acid binding"/>
    <property type="evidence" value="ECO:0007669"/>
    <property type="project" value="InterPro"/>
</dbReference>
<dbReference type="GO" id="GO:0005829">
    <property type="term" value="C:cytosol"/>
    <property type="evidence" value="ECO:0007669"/>
    <property type="project" value="TreeGrafter"/>
</dbReference>
<accession>A0A6S6U3E3</accession>
<dbReference type="CDD" id="cd06127">
    <property type="entry name" value="DEDDh"/>
    <property type="match status" value="1"/>
</dbReference>
<keyword evidence="1" id="KW-0540">Nuclease</keyword>
<keyword evidence="3" id="KW-0269">Exonuclease</keyword>
<keyword evidence="5" id="KW-0808">Transferase</keyword>
<protein>
    <submittedName>
        <fullName evidence="5">DNA polymerase III epsilon subunit (EC)</fullName>
        <ecNumber evidence="5">2.7.7.7</ecNumber>
    </submittedName>
</protein>
<dbReference type="InterPro" id="IPR013520">
    <property type="entry name" value="Ribonucl_H"/>
</dbReference>
<proteinExistence type="predicted"/>
<dbReference type="SUPFAM" id="SSF53098">
    <property type="entry name" value="Ribonuclease H-like"/>
    <property type="match status" value="1"/>
</dbReference>
<dbReference type="EC" id="2.7.7.7" evidence="5"/>
<evidence type="ECO:0000256" key="3">
    <source>
        <dbReference type="ARBA" id="ARBA00022839"/>
    </source>
</evidence>
<dbReference type="AlphaFoldDB" id="A0A6S6U3E3"/>
<dbReference type="InterPro" id="IPR036397">
    <property type="entry name" value="RNaseH_sf"/>
</dbReference>
<keyword evidence="2" id="KW-0378">Hydrolase</keyword>
<sequence length="228" mass="26229">MNWLFPHRSLEKQRQALLKKAPDFVGLQSYLRTPFPVLRTPIDELSYLVLDFETTGLNASTEAILSVGYTVIEDMRVKLGKSDHHVVMVNREIPPESIVIHGITDDRMQDGRHLHDVMDDLFAVMAGRILLVHYDSVEKNFLQAYCQRQYGFTIPMIMLDTLAIEQRYRQRHGMGAGGNQLRLFNLRTDYGLPRYKAHNAMIDAIATAELFLAQLTNRNEPRLKDLMS</sequence>
<keyword evidence="5" id="KW-0548">Nucleotidyltransferase</keyword>
<dbReference type="SMART" id="SM00479">
    <property type="entry name" value="EXOIII"/>
    <property type="match status" value="1"/>
</dbReference>
<dbReference type="GO" id="GO:0008408">
    <property type="term" value="F:3'-5' exonuclease activity"/>
    <property type="evidence" value="ECO:0007669"/>
    <property type="project" value="TreeGrafter"/>
</dbReference>
<name>A0A6S6U3E3_9GAMM</name>
<feature type="domain" description="Exonuclease" evidence="4">
    <location>
        <begin position="46"/>
        <end position="220"/>
    </location>
</feature>
<evidence type="ECO:0000259" key="4">
    <source>
        <dbReference type="SMART" id="SM00479"/>
    </source>
</evidence>
<evidence type="ECO:0000313" key="5">
    <source>
        <dbReference type="EMBL" id="CAA6824817.1"/>
    </source>
</evidence>
<organism evidence="5">
    <name type="scientific">uncultured Thiotrichaceae bacterium</name>
    <dbReference type="NCBI Taxonomy" id="298394"/>
    <lineage>
        <taxon>Bacteria</taxon>
        <taxon>Pseudomonadati</taxon>
        <taxon>Pseudomonadota</taxon>
        <taxon>Gammaproteobacteria</taxon>
        <taxon>Thiotrichales</taxon>
        <taxon>Thiotrichaceae</taxon>
        <taxon>environmental samples</taxon>
    </lineage>
</organism>
<dbReference type="PANTHER" id="PTHR30231">
    <property type="entry name" value="DNA POLYMERASE III SUBUNIT EPSILON"/>
    <property type="match status" value="1"/>
</dbReference>
<dbReference type="GO" id="GO:0003887">
    <property type="term" value="F:DNA-directed DNA polymerase activity"/>
    <property type="evidence" value="ECO:0007669"/>
    <property type="project" value="UniProtKB-EC"/>
</dbReference>
<evidence type="ECO:0000256" key="1">
    <source>
        <dbReference type="ARBA" id="ARBA00022722"/>
    </source>
</evidence>